<comment type="similarity">
    <text evidence="1 2">Belongs to the arylamine N-acetyltransferase family.</text>
</comment>
<dbReference type="InterPro" id="IPR053710">
    <property type="entry name" value="Arylamine_NAT_domain_sf"/>
</dbReference>
<organism evidence="3 4">
    <name type="scientific">Amycolatopsis xylanica</name>
    <dbReference type="NCBI Taxonomy" id="589385"/>
    <lineage>
        <taxon>Bacteria</taxon>
        <taxon>Bacillati</taxon>
        <taxon>Actinomycetota</taxon>
        <taxon>Actinomycetes</taxon>
        <taxon>Pseudonocardiales</taxon>
        <taxon>Pseudonocardiaceae</taxon>
        <taxon>Amycolatopsis</taxon>
    </lineage>
</organism>
<dbReference type="SUPFAM" id="SSF54001">
    <property type="entry name" value="Cysteine proteinases"/>
    <property type="match status" value="1"/>
</dbReference>
<keyword evidence="4" id="KW-1185">Reference proteome</keyword>
<evidence type="ECO:0000256" key="1">
    <source>
        <dbReference type="ARBA" id="ARBA00006547"/>
    </source>
</evidence>
<dbReference type="OrthoDB" id="7181050at2"/>
<dbReference type="PRINTS" id="PR01543">
    <property type="entry name" value="ANATRNSFRASE"/>
</dbReference>
<evidence type="ECO:0000313" key="4">
    <source>
        <dbReference type="Proteomes" id="UP000199515"/>
    </source>
</evidence>
<dbReference type="Pfam" id="PF00797">
    <property type="entry name" value="Acetyltransf_2"/>
    <property type="match status" value="1"/>
</dbReference>
<dbReference type="RefSeq" id="WP_091288053.1">
    <property type="nucleotide sequence ID" value="NZ_FNON01000002.1"/>
</dbReference>
<proteinExistence type="inferred from homology"/>
<accession>A0A1H2YEQ8</accession>
<dbReference type="AlphaFoldDB" id="A0A1H2YEQ8"/>
<dbReference type="PANTHER" id="PTHR11786">
    <property type="entry name" value="N-HYDROXYARYLAMINE O-ACETYLTRANSFERASE"/>
    <property type="match status" value="1"/>
</dbReference>
<sequence length="254" mass="28544">MDVNAYLARLGVERPAKLDAAALRTLQEAHLLRVPFENLSVHLPEPIDLDPAALVDKIVQRGRGGFCFELNGAFAWLLRELGFEVTLHAVRVFGAEGRLGPPYDHLALRVELDEPWLADVGFGRFCRYPLRLDFRGPQADPEGEFEVREAPFGDLDVLHDGKPTNRIEPRPRELTEFVPMAWWHSTSPKSHFTKSLTCSRPTPAGRVTLSGDKLIETVDGVREERTLTGDAEILGAYRAHFGIELDQVPRVRTF</sequence>
<keyword evidence="3" id="KW-0808">Transferase</keyword>
<name>A0A1H2YEQ8_9PSEU</name>
<dbReference type="EMBL" id="FNON01000002">
    <property type="protein sequence ID" value="SDX03693.1"/>
    <property type="molecule type" value="Genomic_DNA"/>
</dbReference>
<dbReference type="InterPro" id="IPR038765">
    <property type="entry name" value="Papain-like_cys_pep_sf"/>
</dbReference>
<dbReference type="PANTHER" id="PTHR11786:SF0">
    <property type="entry name" value="ARYLAMINE N-ACETYLTRANSFERASE 4-RELATED"/>
    <property type="match status" value="1"/>
</dbReference>
<dbReference type="Proteomes" id="UP000199515">
    <property type="component" value="Unassembled WGS sequence"/>
</dbReference>
<gene>
    <name evidence="3" type="ORF">SAMN05421504_102112</name>
</gene>
<dbReference type="InterPro" id="IPR001447">
    <property type="entry name" value="Arylamine_N-AcTrfase"/>
</dbReference>
<reference evidence="3 4" key="1">
    <citation type="submission" date="2016-10" db="EMBL/GenBank/DDBJ databases">
        <authorList>
            <person name="de Groot N.N."/>
        </authorList>
    </citation>
    <scope>NUCLEOTIDE SEQUENCE [LARGE SCALE GENOMIC DNA]</scope>
    <source>
        <strain evidence="3 4">CPCC 202699</strain>
    </source>
</reference>
<protein>
    <submittedName>
        <fullName evidence="3">N-hydroxyarylamine O-acetyltransferase</fullName>
    </submittedName>
</protein>
<evidence type="ECO:0000313" key="3">
    <source>
        <dbReference type="EMBL" id="SDX03693.1"/>
    </source>
</evidence>
<dbReference type="Gene3D" id="3.30.2140.20">
    <property type="match status" value="1"/>
</dbReference>
<evidence type="ECO:0000256" key="2">
    <source>
        <dbReference type="RuleBase" id="RU003452"/>
    </source>
</evidence>
<dbReference type="GO" id="GO:0016407">
    <property type="term" value="F:acetyltransferase activity"/>
    <property type="evidence" value="ECO:0007669"/>
    <property type="project" value="InterPro"/>
</dbReference>
<dbReference type="STRING" id="589385.SAMN05421504_102112"/>